<dbReference type="FunFam" id="3.30.160.60:FF:000771">
    <property type="entry name" value="zinc finger protein 648"/>
    <property type="match status" value="1"/>
</dbReference>
<feature type="domain" description="C2H2-type" evidence="14">
    <location>
        <begin position="47"/>
        <end position="67"/>
    </location>
</feature>
<dbReference type="GO" id="GO:0005634">
    <property type="term" value="C:nucleus"/>
    <property type="evidence" value="ECO:0007669"/>
    <property type="project" value="UniProtKB-SubCell"/>
</dbReference>
<keyword evidence="4" id="KW-0479">Metal-binding</keyword>
<keyword evidence="7" id="KW-0862">Zinc</keyword>
<dbReference type="GO" id="GO:0000981">
    <property type="term" value="F:DNA-binding transcription factor activity, RNA polymerase II-specific"/>
    <property type="evidence" value="ECO:0007669"/>
    <property type="project" value="TreeGrafter"/>
</dbReference>
<evidence type="ECO:0000256" key="10">
    <source>
        <dbReference type="ARBA" id="ARBA00023163"/>
    </source>
</evidence>
<dbReference type="SMART" id="SM00355">
    <property type="entry name" value="ZnF_C2H2"/>
    <property type="match status" value="12"/>
</dbReference>
<dbReference type="PROSITE" id="PS50157">
    <property type="entry name" value="ZINC_FINGER_C2H2_2"/>
    <property type="match status" value="11"/>
</dbReference>
<evidence type="ECO:0000256" key="9">
    <source>
        <dbReference type="ARBA" id="ARBA00023125"/>
    </source>
</evidence>
<dbReference type="PROSITE" id="PS00028">
    <property type="entry name" value="ZINC_FINGER_C2H2_1"/>
    <property type="match status" value="10"/>
</dbReference>
<proteinExistence type="inferred from homology"/>
<feature type="domain" description="C2H2-type" evidence="14">
    <location>
        <begin position="303"/>
        <end position="325"/>
    </location>
</feature>
<keyword evidence="8" id="KW-0805">Transcription regulation</keyword>
<evidence type="ECO:0000259" key="14">
    <source>
        <dbReference type="PROSITE" id="PS50157"/>
    </source>
</evidence>
<keyword evidence="9" id="KW-0238">DNA-binding</keyword>
<keyword evidence="6 12" id="KW-0863">Zinc-finger</keyword>
<comment type="subcellular location">
    <subcellularLocation>
        <location evidence="2">Nucleus</location>
    </subcellularLocation>
</comment>
<keyword evidence="5" id="KW-0677">Repeat</keyword>
<keyword evidence="11" id="KW-0539">Nucleus</keyword>
<feature type="region of interest" description="Disordered" evidence="13">
    <location>
        <begin position="769"/>
        <end position="806"/>
    </location>
</feature>
<dbReference type="Pfam" id="PF00096">
    <property type="entry name" value="zf-C2H2"/>
    <property type="match status" value="7"/>
</dbReference>
<protein>
    <submittedName>
        <fullName evidence="16">Zinc finger protein 341-like</fullName>
    </submittedName>
</protein>
<dbReference type="Pfam" id="PF13912">
    <property type="entry name" value="zf-C2H2_6"/>
    <property type="match status" value="1"/>
</dbReference>
<evidence type="ECO:0000313" key="15">
    <source>
        <dbReference type="Proteomes" id="UP000694845"/>
    </source>
</evidence>
<dbReference type="Gene3D" id="3.30.160.60">
    <property type="entry name" value="Classic Zinc Finger"/>
    <property type="match status" value="8"/>
</dbReference>
<comment type="similarity">
    <text evidence="3">Belongs to the krueppel C2H2-type zinc-finger protein family.</text>
</comment>
<sequence length="903" mass="101313">MAQALFDALSGMDNQAAVLAVQSLGLLEGQTGTIQDPNPTGIEEDEFKCGRCKKNFSSLTNFMNHKREQCMPPNLTLNVSRSQASNSAFTATLQPNRGLSFGNMGNSTLAQVSPSVLNEEVLISSFPSVDQFSNSVLQSTPIQSLTGSYMSPQSQILTTVTSAQQTYSLAMTGTTINNNNNTTLGGITLQPQTQINGSMMRPTSVNTQSTLSLSDAGLTQELLNNSTTPTLQVTQGQQTTTINIMQPTATQQVTTRRRRSAATGTETTKKQQQRKKCNYCDKTFTKNFDLQQHVRSHTGEKPFQCIVCGRAFAQKSNVKKHMQTHKVWPGGRGATLPKQPITKLPNVHQATDDANHDKEMELSGQEDDECGNTRIARTEDGEELLIDSSYVCQYCGKKFKTYYQLKTHMTIHKSEQVYKCVLKSCCTTFKDLDAFLEHTKAHESEMSYRCHLCSKHFPSLYELGLHQYSHSLYPNQGPRAHQKEYRCQKCMSRYSTPEALEHHLATTNHHYSCPHCKKVFPCERYLRRHLPTHSAHGQFTCHICQKSFKTDHYLKSHMLIHSGDKPFKCDTCGKAFNRPDKLKRHHLTHDPVKKLKCPFRSLTGCDKMFNRPDKLKAHIISHSGIKPFKCPQCFKCFSRRPNLAEHMRIHTDDYQIRCKVCNKGFAREKYKKAHNCPRWAQTREAMKSNAEADQFGTPSILSNDEQDNEASKADSTNAMAESGEGITCTESTSGEKTNRDSEEVLYPISITKTRQVRLRHSGFSKKVHMLEDSVPRVTQTSRRGRGGTKGRPRRTTPKKKLPNRSMEDIERDLEAIKTGLLEQQRKEMEMERHRDQQEQQNAGDDSGILSEGSGMITIMVGGDQDGVGVSASSTNAINLKQLQQQPTINSTAIALLNMGQMSA</sequence>
<dbReference type="InterPro" id="IPR013087">
    <property type="entry name" value="Znf_C2H2_type"/>
</dbReference>
<feature type="compositionally biased region" description="Basic residues" evidence="13">
    <location>
        <begin position="782"/>
        <end position="802"/>
    </location>
</feature>
<dbReference type="OrthoDB" id="10064525at2759"/>
<keyword evidence="15" id="KW-1185">Reference proteome</keyword>
<dbReference type="OMA" id="GKCKSQF"/>
<evidence type="ECO:0000256" key="13">
    <source>
        <dbReference type="SAM" id="MobiDB-lite"/>
    </source>
</evidence>
<reference evidence="16" key="1">
    <citation type="submission" date="2025-08" db="UniProtKB">
        <authorList>
            <consortium name="RefSeq"/>
        </authorList>
    </citation>
    <scope>IDENTIFICATION</scope>
</reference>
<feature type="domain" description="C2H2-type" evidence="14">
    <location>
        <begin position="567"/>
        <end position="594"/>
    </location>
</feature>
<evidence type="ECO:0000256" key="2">
    <source>
        <dbReference type="ARBA" id="ARBA00004123"/>
    </source>
</evidence>
<dbReference type="FunFam" id="3.30.160.60:FF:000679">
    <property type="entry name" value="Zinc finger protein 341"/>
    <property type="match status" value="1"/>
</dbReference>
<feature type="region of interest" description="Disordered" evidence="13">
    <location>
        <begin position="248"/>
        <end position="270"/>
    </location>
</feature>
<dbReference type="PANTHER" id="PTHR24384:SF189">
    <property type="entry name" value="C2H2-TYPE DOMAIN-CONTAINING PROTEIN-RELATED"/>
    <property type="match status" value="1"/>
</dbReference>
<gene>
    <name evidence="16" type="primary">LOC110987870</name>
</gene>
<name>A0A8B7ZP56_ACAPL</name>
<evidence type="ECO:0000256" key="1">
    <source>
        <dbReference type="ARBA" id="ARBA00003767"/>
    </source>
</evidence>
<feature type="domain" description="C2H2-type" evidence="14">
    <location>
        <begin position="275"/>
        <end position="302"/>
    </location>
</feature>
<organism evidence="15 16">
    <name type="scientific">Acanthaster planci</name>
    <name type="common">Crown-of-thorns starfish</name>
    <dbReference type="NCBI Taxonomy" id="133434"/>
    <lineage>
        <taxon>Eukaryota</taxon>
        <taxon>Metazoa</taxon>
        <taxon>Echinodermata</taxon>
        <taxon>Eleutherozoa</taxon>
        <taxon>Asterozoa</taxon>
        <taxon>Asteroidea</taxon>
        <taxon>Valvatacea</taxon>
        <taxon>Valvatida</taxon>
        <taxon>Acanthasteridae</taxon>
        <taxon>Acanthaster</taxon>
    </lineage>
</organism>
<dbReference type="CTD" id="84905"/>
<dbReference type="Proteomes" id="UP000694845">
    <property type="component" value="Unplaced"/>
</dbReference>
<evidence type="ECO:0000256" key="6">
    <source>
        <dbReference type="ARBA" id="ARBA00022771"/>
    </source>
</evidence>
<evidence type="ECO:0000256" key="7">
    <source>
        <dbReference type="ARBA" id="ARBA00022833"/>
    </source>
</evidence>
<evidence type="ECO:0000256" key="12">
    <source>
        <dbReference type="PROSITE-ProRule" id="PRU00042"/>
    </source>
</evidence>
<evidence type="ECO:0000256" key="5">
    <source>
        <dbReference type="ARBA" id="ARBA00022737"/>
    </source>
</evidence>
<dbReference type="GeneID" id="110987870"/>
<feature type="region of interest" description="Disordered" evidence="13">
    <location>
        <begin position="695"/>
        <end position="740"/>
    </location>
</feature>
<comment type="function">
    <text evidence="1">May be involved in transcriptional regulation.</text>
</comment>
<dbReference type="GO" id="GO:0000978">
    <property type="term" value="F:RNA polymerase II cis-regulatory region sequence-specific DNA binding"/>
    <property type="evidence" value="ECO:0007669"/>
    <property type="project" value="TreeGrafter"/>
</dbReference>
<evidence type="ECO:0000256" key="11">
    <source>
        <dbReference type="ARBA" id="ARBA00023242"/>
    </source>
</evidence>
<evidence type="ECO:0000256" key="3">
    <source>
        <dbReference type="ARBA" id="ARBA00006991"/>
    </source>
</evidence>
<dbReference type="PANTHER" id="PTHR24384">
    <property type="entry name" value="FINGER PUTATIVE TRANSCRIPTION FACTOR FAMILY-RELATED"/>
    <property type="match status" value="1"/>
</dbReference>
<dbReference type="AlphaFoldDB" id="A0A8B7ZP56"/>
<evidence type="ECO:0000256" key="8">
    <source>
        <dbReference type="ARBA" id="ARBA00023015"/>
    </source>
</evidence>
<feature type="domain" description="C2H2-type" evidence="14">
    <location>
        <begin position="511"/>
        <end position="538"/>
    </location>
</feature>
<evidence type="ECO:0000256" key="4">
    <source>
        <dbReference type="ARBA" id="ARBA00022723"/>
    </source>
</evidence>
<dbReference type="InterPro" id="IPR036236">
    <property type="entry name" value="Znf_C2H2_sf"/>
</dbReference>
<feature type="domain" description="C2H2-type" evidence="14">
    <location>
        <begin position="595"/>
        <end position="627"/>
    </location>
</feature>
<dbReference type="Pfam" id="PF12874">
    <property type="entry name" value="zf-met"/>
    <property type="match status" value="1"/>
</dbReference>
<dbReference type="RefSeq" id="XP_022106685.1">
    <property type="nucleotide sequence ID" value="XM_022250993.1"/>
</dbReference>
<dbReference type="GO" id="GO:0045893">
    <property type="term" value="P:positive regulation of DNA-templated transcription"/>
    <property type="evidence" value="ECO:0007669"/>
    <property type="project" value="UniProtKB-ARBA"/>
</dbReference>
<dbReference type="FunFam" id="3.30.160.60:FF:001031">
    <property type="entry name" value="zinc finger protein 341 isoform X1"/>
    <property type="match status" value="1"/>
</dbReference>
<feature type="compositionally biased region" description="Basic and acidic residues" evidence="13">
    <location>
        <begin position="825"/>
        <end position="837"/>
    </location>
</feature>
<dbReference type="SUPFAM" id="SSF57667">
    <property type="entry name" value="beta-beta-alpha zinc fingers"/>
    <property type="match status" value="6"/>
</dbReference>
<dbReference type="KEGG" id="aplc:110987870"/>
<dbReference type="FunFam" id="3.30.160.60:FF:001225">
    <property type="entry name" value="zinc finger protein 341 isoform X2"/>
    <property type="match status" value="1"/>
</dbReference>
<feature type="domain" description="C2H2-type" evidence="14">
    <location>
        <begin position="418"/>
        <end position="447"/>
    </location>
</feature>
<accession>A0A8B7ZP56</accession>
<dbReference type="InterPro" id="IPR050752">
    <property type="entry name" value="C2H2-ZF_domain"/>
</dbReference>
<feature type="region of interest" description="Disordered" evidence="13">
    <location>
        <begin position="825"/>
        <end position="851"/>
    </location>
</feature>
<feature type="domain" description="C2H2-type" evidence="14">
    <location>
        <begin position="628"/>
        <end position="655"/>
    </location>
</feature>
<dbReference type="GO" id="GO:0008270">
    <property type="term" value="F:zinc ion binding"/>
    <property type="evidence" value="ECO:0007669"/>
    <property type="project" value="UniProtKB-KW"/>
</dbReference>
<feature type="domain" description="C2H2-type" evidence="14">
    <location>
        <begin position="390"/>
        <end position="417"/>
    </location>
</feature>
<feature type="domain" description="C2H2-type" evidence="14">
    <location>
        <begin position="539"/>
        <end position="566"/>
    </location>
</feature>
<keyword evidence="10" id="KW-0804">Transcription</keyword>
<evidence type="ECO:0000313" key="16">
    <source>
        <dbReference type="RefSeq" id="XP_022106685.1"/>
    </source>
</evidence>
<feature type="domain" description="C2H2-type" evidence="14">
    <location>
        <begin position="448"/>
        <end position="471"/>
    </location>
</feature>